<feature type="domain" description="TonB-dependent receptor plug" evidence="12">
    <location>
        <begin position="120"/>
        <end position="227"/>
    </location>
</feature>
<dbReference type="Gene3D" id="2.40.170.20">
    <property type="entry name" value="TonB-dependent receptor, beta-barrel domain"/>
    <property type="match status" value="1"/>
</dbReference>
<gene>
    <name evidence="13" type="ORF">CE91St16_11960</name>
</gene>
<keyword evidence="5" id="KW-0732">Signal</keyword>
<dbReference type="InterPro" id="IPR037066">
    <property type="entry name" value="Plug_dom_sf"/>
</dbReference>
<dbReference type="SUPFAM" id="SSF49452">
    <property type="entry name" value="Starch-binding domain-like"/>
    <property type="match status" value="1"/>
</dbReference>
<evidence type="ECO:0000259" key="11">
    <source>
        <dbReference type="Pfam" id="PF00593"/>
    </source>
</evidence>
<dbReference type="PANTHER" id="PTHR30069:SF29">
    <property type="entry name" value="HEMOGLOBIN AND HEMOGLOBIN-HAPTOGLOBIN-BINDING PROTEIN 1-RELATED"/>
    <property type="match status" value="1"/>
</dbReference>
<keyword evidence="8 13" id="KW-0675">Receptor</keyword>
<comment type="caution">
    <text evidence="13">The sequence shown here is derived from an EMBL/GenBank/DDBJ whole genome shotgun (WGS) entry which is preliminary data.</text>
</comment>
<evidence type="ECO:0000256" key="10">
    <source>
        <dbReference type="RuleBase" id="RU003357"/>
    </source>
</evidence>
<dbReference type="GO" id="GO:0009279">
    <property type="term" value="C:cell outer membrane"/>
    <property type="evidence" value="ECO:0007669"/>
    <property type="project" value="UniProtKB-SubCell"/>
</dbReference>
<dbReference type="InterPro" id="IPR012910">
    <property type="entry name" value="Plug_dom"/>
</dbReference>
<accession>A0AA37KQ97</accession>
<dbReference type="Proteomes" id="UP001055105">
    <property type="component" value="Unassembled WGS sequence"/>
</dbReference>
<comment type="subcellular location">
    <subcellularLocation>
        <location evidence="1">Cell outer membrane</location>
        <topology evidence="1">Multi-pass membrane protein</topology>
    </subcellularLocation>
</comment>
<dbReference type="RefSeq" id="WP_244076256.1">
    <property type="nucleotide sequence ID" value="NZ_AP025581.1"/>
</dbReference>
<evidence type="ECO:0000256" key="3">
    <source>
        <dbReference type="ARBA" id="ARBA00022452"/>
    </source>
</evidence>
<dbReference type="GO" id="GO:0015344">
    <property type="term" value="F:siderophore uptake transmembrane transporter activity"/>
    <property type="evidence" value="ECO:0007669"/>
    <property type="project" value="TreeGrafter"/>
</dbReference>
<dbReference type="SUPFAM" id="SSF56935">
    <property type="entry name" value="Porins"/>
    <property type="match status" value="1"/>
</dbReference>
<keyword evidence="7 10" id="KW-0472">Membrane</keyword>
<dbReference type="AlphaFoldDB" id="A0AA37KQ97"/>
<dbReference type="Pfam" id="PF07715">
    <property type="entry name" value="Plug"/>
    <property type="match status" value="1"/>
</dbReference>
<sequence>MRKLLLLLFTLIPAVVWAQRYDLSGRVLVKGTDKPIAQAVVELPQAGLWAVADGDGNFTVKGVPKGATRFVVSCLGYATTETELDVRAGMGRILLYAPEDNLKLESVVVTAKEAPNAMATSRTIGGNAIDHLQMVNASDISSLLPGGKTINPDLTKDNVFSLRSGGSAAGNASFGTAVEVDGVRISTNASLGEMSGASTRNIASTNIESVEVVTGVPSAEYGDISSGVVKISTRKGKTPYTLVLSTNPRTKQISVSKGFDLGTDRGVLNSSVEYTRAMKNPTSPYSSYSRTGIALNYQNTFAKVLRFNFGVTANIGGMNTEDDPDAQVGEWEKVRDNALRANTSLKWLLNKPWITCVDFDASLSYADKLARRHTYQSSATETPAVHAESEGYYIAEMLPATFYTTRNIDSKQLDYAANLKATWVRSWGDVHSNAKIGASWRANGNVGEGEYYAAPPLAPDGYRPRPYTDIPYMHNLAAYLEETLTVPLGTTSLQLMAGVRAEKTFIENTQYENTSSLSPRLNLKFRINDHVTVRGGWGITEKLPSFNVLYPLPEYRDTRVFSNTYSPNRSVYVYHTQPYQILYNDNLRWQRNRNAEVGVDLRIGGTSVSLVGYFNRTKYPYELSASYEPFSYKVMGLPSKMPDGSLFQMPSNPLFRVDSQTGEIFVRDKDDPSAGWIAMETTSTKRTFVRNTYQDNGSPVDRMGLEFVVDFPQINPIRTQLRLDGAYGYTKYVNKGEASYYPSTTTGGEFFPYVGIYADNGGSSVVTYNGRKTHALDANLTATTHVPAIRMIVTLRLEASLVKRSQNLSEYDGREYAFNVDEDRNPTGGSIYDGNSYTAIWPVAYLDLDGNRHPFTDAQKNDPAFSSLLLRSGNAYSFNGDGYDPYFSANLSITKEIGDHVSISFYANNFTNSRPFVASYASGVKVVFTPDFYYGLTVRLKF</sequence>
<dbReference type="Gene3D" id="2.170.130.10">
    <property type="entry name" value="TonB-dependent receptor, plug domain"/>
    <property type="match status" value="1"/>
</dbReference>
<dbReference type="InterPro" id="IPR039426">
    <property type="entry name" value="TonB-dep_rcpt-like"/>
</dbReference>
<proteinExistence type="inferred from homology"/>
<evidence type="ECO:0000256" key="7">
    <source>
        <dbReference type="ARBA" id="ARBA00023136"/>
    </source>
</evidence>
<dbReference type="GO" id="GO:0044718">
    <property type="term" value="P:siderophore transmembrane transport"/>
    <property type="evidence" value="ECO:0007669"/>
    <property type="project" value="TreeGrafter"/>
</dbReference>
<dbReference type="GO" id="GO:0030246">
    <property type="term" value="F:carbohydrate binding"/>
    <property type="evidence" value="ECO:0007669"/>
    <property type="project" value="InterPro"/>
</dbReference>
<dbReference type="Pfam" id="PF00593">
    <property type="entry name" value="TonB_dep_Rec_b-barrel"/>
    <property type="match status" value="1"/>
</dbReference>
<dbReference type="InterPro" id="IPR000531">
    <property type="entry name" value="Beta-barrel_TonB"/>
</dbReference>
<organism evidence="13 14">
    <name type="scientific">Alistipes finegoldii</name>
    <dbReference type="NCBI Taxonomy" id="214856"/>
    <lineage>
        <taxon>Bacteria</taxon>
        <taxon>Pseudomonadati</taxon>
        <taxon>Bacteroidota</taxon>
        <taxon>Bacteroidia</taxon>
        <taxon>Bacteroidales</taxon>
        <taxon>Rikenellaceae</taxon>
        <taxon>Alistipes</taxon>
    </lineage>
</organism>
<dbReference type="Gene3D" id="2.60.40.1120">
    <property type="entry name" value="Carboxypeptidase-like, regulatory domain"/>
    <property type="match status" value="1"/>
</dbReference>
<evidence type="ECO:0000256" key="5">
    <source>
        <dbReference type="ARBA" id="ARBA00022729"/>
    </source>
</evidence>
<evidence type="ECO:0000313" key="13">
    <source>
        <dbReference type="EMBL" id="GKI18288.1"/>
    </source>
</evidence>
<dbReference type="PANTHER" id="PTHR30069">
    <property type="entry name" value="TONB-DEPENDENT OUTER MEMBRANE RECEPTOR"/>
    <property type="match status" value="1"/>
</dbReference>
<evidence type="ECO:0000256" key="9">
    <source>
        <dbReference type="ARBA" id="ARBA00023237"/>
    </source>
</evidence>
<comment type="similarity">
    <text evidence="10">Belongs to the TonB-dependent receptor family.</text>
</comment>
<keyword evidence="6 10" id="KW-0798">TonB box</keyword>
<keyword evidence="4" id="KW-0812">Transmembrane</keyword>
<evidence type="ECO:0000256" key="1">
    <source>
        <dbReference type="ARBA" id="ARBA00004571"/>
    </source>
</evidence>
<keyword evidence="9" id="KW-0998">Cell outer membrane</keyword>
<evidence type="ECO:0000256" key="8">
    <source>
        <dbReference type="ARBA" id="ARBA00023170"/>
    </source>
</evidence>
<dbReference type="InterPro" id="IPR013784">
    <property type="entry name" value="Carb-bd-like_fold"/>
</dbReference>
<evidence type="ECO:0000313" key="14">
    <source>
        <dbReference type="Proteomes" id="UP001055105"/>
    </source>
</evidence>
<keyword evidence="2" id="KW-0813">Transport</keyword>
<reference evidence="13" key="1">
    <citation type="submission" date="2022-01" db="EMBL/GenBank/DDBJ databases">
        <title>Novel bile acid biosynthetic pathways are enriched in the microbiome of centenarians.</title>
        <authorList>
            <person name="Sato Y."/>
            <person name="Atarashi K."/>
            <person name="Plichta R.D."/>
            <person name="Arai Y."/>
            <person name="Sasajima S."/>
            <person name="Kearney M.S."/>
            <person name="Suda W."/>
            <person name="Takeshita K."/>
            <person name="Sasaki T."/>
            <person name="Okamoto S."/>
            <person name="Skelly N.A."/>
            <person name="Okamura Y."/>
            <person name="Vlamakis H."/>
            <person name="Li Y."/>
            <person name="Tanoue T."/>
            <person name="Takei H."/>
            <person name="Nittono H."/>
            <person name="Narushima S."/>
            <person name="Irie J."/>
            <person name="Itoh H."/>
            <person name="Moriya K."/>
            <person name="Sugiura Y."/>
            <person name="Suematsu M."/>
            <person name="Moritoki N."/>
            <person name="Shibata S."/>
            <person name="Littman R.D."/>
            <person name="Fischbach A.M."/>
            <person name="Uwamino Y."/>
            <person name="Inoue T."/>
            <person name="Honda A."/>
            <person name="Hattori M."/>
            <person name="Murai T."/>
            <person name="Xavier J.R."/>
            <person name="Hirose N."/>
            <person name="Honda K."/>
        </authorList>
    </citation>
    <scope>NUCLEOTIDE SEQUENCE</scope>
    <source>
        <strain evidence="13">CE91-St16</strain>
    </source>
</reference>
<keyword evidence="3" id="KW-1134">Transmembrane beta strand</keyword>
<dbReference type="EMBL" id="BQOL01000001">
    <property type="protein sequence ID" value="GKI18288.1"/>
    <property type="molecule type" value="Genomic_DNA"/>
</dbReference>
<dbReference type="Pfam" id="PF13715">
    <property type="entry name" value="CarbopepD_reg_2"/>
    <property type="match status" value="1"/>
</dbReference>
<protein>
    <submittedName>
        <fullName evidence="13">TonB-dependent receptor</fullName>
    </submittedName>
</protein>
<evidence type="ECO:0000256" key="2">
    <source>
        <dbReference type="ARBA" id="ARBA00022448"/>
    </source>
</evidence>
<name>A0AA37KQ97_9BACT</name>
<evidence type="ECO:0000256" key="4">
    <source>
        <dbReference type="ARBA" id="ARBA00022692"/>
    </source>
</evidence>
<dbReference type="InterPro" id="IPR036942">
    <property type="entry name" value="Beta-barrel_TonB_sf"/>
</dbReference>
<evidence type="ECO:0000256" key="6">
    <source>
        <dbReference type="ARBA" id="ARBA00023077"/>
    </source>
</evidence>
<feature type="domain" description="TonB-dependent receptor-like beta-barrel" evidence="11">
    <location>
        <begin position="299"/>
        <end position="909"/>
    </location>
</feature>
<evidence type="ECO:0000259" key="12">
    <source>
        <dbReference type="Pfam" id="PF07715"/>
    </source>
</evidence>